<comment type="caution">
    <text evidence="4">The sequence shown here is derived from an EMBL/GenBank/DDBJ whole genome shotgun (WGS) entry which is preliminary data.</text>
</comment>
<dbReference type="EMBL" id="JASUXU010000029">
    <property type="protein sequence ID" value="KAK0319592.1"/>
    <property type="molecule type" value="Genomic_DNA"/>
</dbReference>
<accession>A0AAN6FM12</accession>
<proteinExistence type="predicted"/>
<dbReference type="PANTHER" id="PTHR24189">
    <property type="entry name" value="MYOTROPHIN"/>
    <property type="match status" value="1"/>
</dbReference>
<dbReference type="Proteomes" id="UP001168146">
    <property type="component" value="Unassembled WGS sequence"/>
</dbReference>
<dbReference type="InterPro" id="IPR050745">
    <property type="entry name" value="Multifunctional_regulatory"/>
</dbReference>
<reference evidence="4" key="1">
    <citation type="submission" date="2021-12" db="EMBL/GenBank/DDBJ databases">
        <title>Black yeast isolated from Biological Soil Crust.</title>
        <authorList>
            <person name="Kurbessoian T."/>
        </authorList>
    </citation>
    <scope>NUCLEOTIDE SEQUENCE</scope>
    <source>
        <strain evidence="4">CCFEE 5208</strain>
    </source>
</reference>
<dbReference type="Gene3D" id="1.25.40.20">
    <property type="entry name" value="Ankyrin repeat-containing domain"/>
    <property type="match status" value="1"/>
</dbReference>
<gene>
    <name evidence="4" type="ORF">LTR82_009297</name>
</gene>
<evidence type="ECO:0000256" key="2">
    <source>
        <dbReference type="ARBA" id="ARBA00023043"/>
    </source>
</evidence>
<dbReference type="AlphaFoldDB" id="A0AAN6FM12"/>
<evidence type="ECO:0000313" key="5">
    <source>
        <dbReference type="Proteomes" id="UP001168146"/>
    </source>
</evidence>
<dbReference type="InterPro" id="IPR036770">
    <property type="entry name" value="Ankyrin_rpt-contain_sf"/>
</dbReference>
<organism evidence="4 5">
    <name type="scientific">Friedmanniomyces endolithicus</name>
    <dbReference type="NCBI Taxonomy" id="329885"/>
    <lineage>
        <taxon>Eukaryota</taxon>
        <taxon>Fungi</taxon>
        <taxon>Dikarya</taxon>
        <taxon>Ascomycota</taxon>
        <taxon>Pezizomycotina</taxon>
        <taxon>Dothideomycetes</taxon>
        <taxon>Dothideomycetidae</taxon>
        <taxon>Mycosphaerellales</taxon>
        <taxon>Teratosphaeriaceae</taxon>
        <taxon>Friedmanniomyces</taxon>
    </lineage>
</organism>
<keyword evidence="1" id="KW-0677">Repeat</keyword>
<feature type="region of interest" description="Disordered" evidence="3">
    <location>
        <begin position="1"/>
        <end position="21"/>
    </location>
</feature>
<dbReference type="PANTHER" id="PTHR24189:SF50">
    <property type="entry name" value="ANKYRIN REPEAT AND SOCS BOX PROTEIN 2"/>
    <property type="match status" value="1"/>
</dbReference>
<evidence type="ECO:0000256" key="1">
    <source>
        <dbReference type="ARBA" id="ARBA00022737"/>
    </source>
</evidence>
<keyword evidence="2" id="KW-0040">ANK repeat</keyword>
<protein>
    <submittedName>
        <fullName evidence="4">Uncharacterized protein</fullName>
    </submittedName>
</protein>
<sequence>MNAKPPPANYSQRAAQPPTDTPFPPFGLYDRLLEQIQFDREEGVCESIDDLLHQQGPLAKKAIRVLPHLMPTIIRLDKLDLLGLLLQNGIAINAEAVRAAAEQPLKRAKAYLDLLFAHGWDINRALGGSEPPVLSTALNSPPLVRWLIAQGADPNATSEQLDITSITMAVQEQDYQTVELLLQHAGHQQNGYLVHSALQRVNDVEALEMLDLLSRYRRPIDEIQWQDEKSIVYRGCFSCGTPLYYACLWKKWHFALALVKLGADPDRASVKDGQPYGQTPREILVEEGAALAADPARGLCVAADDGLS</sequence>
<evidence type="ECO:0000313" key="4">
    <source>
        <dbReference type="EMBL" id="KAK0319592.1"/>
    </source>
</evidence>
<evidence type="ECO:0000256" key="3">
    <source>
        <dbReference type="SAM" id="MobiDB-lite"/>
    </source>
</evidence>
<dbReference type="SUPFAM" id="SSF48403">
    <property type="entry name" value="Ankyrin repeat"/>
    <property type="match status" value="1"/>
</dbReference>
<name>A0AAN6FM12_9PEZI</name>